<evidence type="ECO:0000256" key="2">
    <source>
        <dbReference type="SAM" id="Phobius"/>
    </source>
</evidence>
<evidence type="ECO:0000313" key="3">
    <source>
        <dbReference type="EMBL" id="KHN82391.1"/>
    </source>
</evidence>
<name>A0A0B2VFR9_TOXCA</name>
<dbReference type="Proteomes" id="UP000031036">
    <property type="component" value="Unassembled WGS sequence"/>
</dbReference>
<evidence type="ECO:0000256" key="1">
    <source>
        <dbReference type="SAM" id="MobiDB-lite"/>
    </source>
</evidence>
<proteinExistence type="predicted"/>
<keyword evidence="4" id="KW-1185">Reference proteome</keyword>
<feature type="region of interest" description="Disordered" evidence="1">
    <location>
        <begin position="1"/>
        <end position="22"/>
    </location>
</feature>
<dbReference type="EMBL" id="JPKZ01001377">
    <property type="protein sequence ID" value="KHN82391.1"/>
    <property type="molecule type" value="Genomic_DNA"/>
</dbReference>
<keyword evidence="2" id="KW-0472">Membrane</keyword>
<reference evidence="3 4" key="1">
    <citation type="submission" date="2014-11" db="EMBL/GenBank/DDBJ databases">
        <title>Genetic blueprint of the zoonotic pathogen Toxocara canis.</title>
        <authorList>
            <person name="Zhu X.-Q."/>
            <person name="Korhonen P.K."/>
            <person name="Cai H."/>
            <person name="Young N.D."/>
            <person name="Nejsum P."/>
            <person name="von Samson-Himmelstjerna G."/>
            <person name="Boag P.R."/>
            <person name="Tan P."/>
            <person name="Li Q."/>
            <person name="Min J."/>
            <person name="Yang Y."/>
            <person name="Wang X."/>
            <person name="Fang X."/>
            <person name="Hall R.S."/>
            <person name="Hofmann A."/>
            <person name="Sternberg P.W."/>
            <person name="Jex A.R."/>
            <person name="Gasser R.B."/>
        </authorList>
    </citation>
    <scope>NUCLEOTIDE SEQUENCE [LARGE SCALE GENOMIC DNA]</scope>
    <source>
        <strain evidence="3">PN_DK_2014</strain>
    </source>
</reference>
<evidence type="ECO:0000313" key="4">
    <source>
        <dbReference type="Proteomes" id="UP000031036"/>
    </source>
</evidence>
<comment type="caution">
    <text evidence="3">The sequence shown here is derived from an EMBL/GenBank/DDBJ whole genome shotgun (WGS) entry which is preliminary data.</text>
</comment>
<dbReference type="OrthoDB" id="10568916at2759"/>
<organism evidence="3 4">
    <name type="scientific">Toxocara canis</name>
    <name type="common">Canine roundworm</name>
    <dbReference type="NCBI Taxonomy" id="6265"/>
    <lineage>
        <taxon>Eukaryota</taxon>
        <taxon>Metazoa</taxon>
        <taxon>Ecdysozoa</taxon>
        <taxon>Nematoda</taxon>
        <taxon>Chromadorea</taxon>
        <taxon>Rhabditida</taxon>
        <taxon>Spirurina</taxon>
        <taxon>Ascaridomorpha</taxon>
        <taxon>Ascaridoidea</taxon>
        <taxon>Toxocaridae</taxon>
        <taxon>Toxocara</taxon>
    </lineage>
</organism>
<feature type="compositionally biased region" description="Low complexity" evidence="1">
    <location>
        <begin position="8"/>
        <end position="22"/>
    </location>
</feature>
<keyword evidence="2" id="KW-1133">Transmembrane helix</keyword>
<keyword evidence="2" id="KW-0812">Transmembrane</keyword>
<feature type="transmembrane region" description="Helical" evidence="2">
    <location>
        <begin position="106"/>
        <end position="130"/>
    </location>
</feature>
<dbReference type="AlphaFoldDB" id="A0A0B2VFR9"/>
<accession>A0A0B2VFR9</accession>
<gene>
    <name evidence="3" type="ORF">Tcan_08615</name>
</gene>
<protein>
    <submittedName>
        <fullName evidence="3">Uncharacterized protein</fullName>
    </submittedName>
</protein>
<sequence length="133" mass="14248">MVSVAPNETETTSSSRRQSSIRTISHTSCPLAAANSLGCTVQHTIEKQRKLSIVPIGGAWRGAVSEGTTRTMSISSLPDEHHELAKALRVAETGYTMDKRRRKCKIALASAGFIVALLIVATIVLVPVVISIH</sequence>